<evidence type="ECO:0000256" key="3">
    <source>
        <dbReference type="ARBA" id="ARBA00023002"/>
    </source>
</evidence>
<dbReference type="PROSITE" id="PS00573">
    <property type="entry name" value="PYRIDINE_REDOX_2"/>
    <property type="match status" value="1"/>
</dbReference>
<dbReference type="Proteomes" id="UP000319130">
    <property type="component" value="Unassembled WGS sequence"/>
</dbReference>
<reference evidence="7 8" key="1">
    <citation type="submission" date="2019-03" db="EMBL/GenBank/DDBJ databases">
        <title>Metabolic potential of uncultured bacteria and archaea associated with petroleum seepage in deep-sea sediments.</title>
        <authorList>
            <person name="Dong X."/>
            <person name="Hubert C."/>
        </authorList>
    </citation>
    <scope>NUCLEOTIDE SEQUENCE [LARGE SCALE GENOMIC DNA]</scope>
    <source>
        <strain evidence="7">E29_bin52</strain>
    </source>
</reference>
<dbReference type="Gene3D" id="3.50.50.60">
    <property type="entry name" value="FAD/NAD(P)-binding domain"/>
    <property type="match status" value="2"/>
</dbReference>
<evidence type="ECO:0000313" key="8">
    <source>
        <dbReference type="Proteomes" id="UP000319130"/>
    </source>
</evidence>
<dbReference type="InterPro" id="IPR036188">
    <property type="entry name" value="FAD/NAD-bd_sf"/>
</dbReference>
<dbReference type="Pfam" id="PF07992">
    <property type="entry name" value="Pyr_redox_2"/>
    <property type="match status" value="1"/>
</dbReference>
<feature type="domain" description="FAD/NAD(P)-binding" evidence="6">
    <location>
        <begin position="22"/>
        <end position="250"/>
    </location>
</feature>
<dbReference type="InterPro" id="IPR050097">
    <property type="entry name" value="Ferredoxin-NADP_redctase_2"/>
</dbReference>
<evidence type="ECO:0000256" key="1">
    <source>
        <dbReference type="ARBA" id="ARBA00022630"/>
    </source>
</evidence>
<gene>
    <name evidence="7" type="ORF">E3J48_05405</name>
</gene>
<keyword evidence="1" id="KW-0285">Flavoprotein</keyword>
<keyword evidence="2" id="KW-0274">FAD</keyword>
<name>A0A523W3X1_UNCAE</name>
<dbReference type="EMBL" id="SOIZ01000235">
    <property type="protein sequence ID" value="TET61681.1"/>
    <property type="molecule type" value="Genomic_DNA"/>
</dbReference>
<dbReference type="InterPro" id="IPR023753">
    <property type="entry name" value="FAD/NAD-binding_dom"/>
</dbReference>
<dbReference type="PANTHER" id="PTHR48105">
    <property type="entry name" value="THIOREDOXIN REDUCTASE 1-RELATED-RELATED"/>
    <property type="match status" value="1"/>
</dbReference>
<keyword evidence="3" id="KW-0560">Oxidoreductase</keyword>
<dbReference type="SUPFAM" id="SSF51905">
    <property type="entry name" value="FAD/NAD(P)-binding domain"/>
    <property type="match status" value="1"/>
</dbReference>
<evidence type="ECO:0000259" key="6">
    <source>
        <dbReference type="Pfam" id="PF07992"/>
    </source>
</evidence>
<sequence>MELDFILSKEEAKSTGKTELTYDLAIVGGGPAGMTAAVYAARKRLKTLLISKDLGGQVALTSEVENYMGYQYIEGRELVNKFKEQVSHFSIDQEIGEEVEKLDKEGGIFSILTRGGKKFRGRTAIIASGKKSRSLNVPGEKRLIGRGVSYCSVCDAPFFEGKEVAVIGGGNSAFEAALDLVKMAPKIYLIDIASTWMADPVLVQQIEGERKVTTFPQHKVNEIRGDNRVESIVIESLDGGKTKSLSVEGVFI</sequence>
<feature type="non-terminal residue" evidence="7">
    <location>
        <position position="252"/>
    </location>
</feature>
<comment type="caution">
    <text evidence="7">The sequence shown here is derived from an EMBL/GenBank/DDBJ whole genome shotgun (WGS) entry which is preliminary data.</text>
</comment>
<evidence type="ECO:0000256" key="4">
    <source>
        <dbReference type="ARBA" id="ARBA00023157"/>
    </source>
</evidence>
<dbReference type="InterPro" id="IPR008255">
    <property type="entry name" value="Pyr_nucl-diS_OxRdtase_2_AS"/>
</dbReference>
<dbReference type="PRINTS" id="PR00469">
    <property type="entry name" value="PNDRDTASEII"/>
</dbReference>
<dbReference type="GO" id="GO:0016668">
    <property type="term" value="F:oxidoreductase activity, acting on a sulfur group of donors, NAD(P) as acceptor"/>
    <property type="evidence" value="ECO:0007669"/>
    <property type="project" value="UniProtKB-ARBA"/>
</dbReference>
<dbReference type="PRINTS" id="PR00368">
    <property type="entry name" value="FADPNR"/>
</dbReference>
<keyword evidence="5" id="KW-0676">Redox-active center</keyword>
<accession>A0A523W3X1</accession>
<keyword evidence="4" id="KW-1015">Disulfide bond</keyword>
<protein>
    <submittedName>
        <fullName evidence="7">FAD-dependent oxidoreductase</fullName>
    </submittedName>
</protein>
<evidence type="ECO:0000256" key="5">
    <source>
        <dbReference type="ARBA" id="ARBA00023284"/>
    </source>
</evidence>
<dbReference type="AlphaFoldDB" id="A0A523W3X1"/>
<evidence type="ECO:0000313" key="7">
    <source>
        <dbReference type="EMBL" id="TET61681.1"/>
    </source>
</evidence>
<evidence type="ECO:0000256" key="2">
    <source>
        <dbReference type="ARBA" id="ARBA00022827"/>
    </source>
</evidence>
<organism evidence="7 8">
    <name type="scientific">Aerophobetes bacterium</name>
    <dbReference type="NCBI Taxonomy" id="2030807"/>
    <lineage>
        <taxon>Bacteria</taxon>
        <taxon>Candidatus Aerophobota</taxon>
    </lineage>
</organism>
<proteinExistence type="predicted"/>